<name>A0ABD3BPI4_9LAMI</name>
<reference evidence="4" key="1">
    <citation type="journal article" date="2024" name="IScience">
        <title>Strigolactones Initiate the Formation of Haustorium-like Structures in Castilleja.</title>
        <authorList>
            <person name="Buerger M."/>
            <person name="Peterson D."/>
            <person name="Chory J."/>
        </authorList>
    </citation>
    <scope>NUCLEOTIDE SEQUENCE [LARGE SCALE GENOMIC DNA]</scope>
</reference>
<keyword evidence="4" id="KW-1185">Reference proteome</keyword>
<comment type="caution">
    <text evidence="3">The sequence shown here is derived from an EMBL/GenBank/DDBJ whole genome shotgun (WGS) entry which is preliminary data.</text>
</comment>
<keyword evidence="1" id="KW-0175">Coiled coil</keyword>
<dbReference type="EMBL" id="JAVIJP010000069">
    <property type="protein sequence ID" value="KAL3619128.1"/>
    <property type="molecule type" value="Genomic_DNA"/>
</dbReference>
<sequence>MAAQEQEKQHEPEKTHEKTEQKPCDENDYHKLLSSYLGLSFSIFLGFLPKNSIPLLSNLQRKNKALTFKLMQAEDQLSQHLSRRKEDSKANARVVEIFANHRHSWQQVEKRHLQQIDELNEEIAYLKGKFEDFENMEADLKANVEDLKRELSERDEMLNFMSRSNFEMDGGDGGGGGECYGDMAVRYGKGGVSEEECFNGDEMGSVYGGQGGNKNNISNNDNNGGFGSEFLNSSGVGSKFWSEKASLWQKQSWASFVSNCFSSIFNIESTPCNIFLVEFSAFLDISYIWDNYKNAPKLFGYAVRIYRITLPYEAFCVQKGVPLEGRWRLDRSFLKIKIAGARITKFRKNRKSGPVKGTFPNSETGQDVSIISRKNRRSLQENGQASDPSETNLSSEFRTQRQTEFLREALRLQQHASETNQKLTALQTESGKSYHGGELEGQANLATKRLFDSIRNNFKEIQRNLEIWLARIVGDLEGLLARDGASRAREYYVSRYPFVQ</sequence>
<dbReference type="Proteomes" id="UP001632038">
    <property type="component" value="Unassembled WGS sequence"/>
</dbReference>
<dbReference type="AlphaFoldDB" id="A0ABD3BPI4"/>
<evidence type="ECO:0000256" key="2">
    <source>
        <dbReference type="SAM" id="MobiDB-lite"/>
    </source>
</evidence>
<proteinExistence type="predicted"/>
<feature type="compositionally biased region" description="Polar residues" evidence="2">
    <location>
        <begin position="380"/>
        <end position="397"/>
    </location>
</feature>
<organism evidence="3 4">
    <name type="scientific">Castilleja foliolosa</name>
    <dbReference type="NCBI Taxonomy" id="1961234"/>
    <lineage>
        <taxon>Eukaryota</taxon>
        <taxon>Viridiplantae</taxon>
        <taxon>Streptophyta</taxon>
        <taxon>Embryophyta</taxon>
        <taxon>Tracheophyta</taxon>
        <taxon>Spermatophyta</taxon>
        <taxon>Magnoliopsida</taxon>
        <taxon>eudicotyledons</taxon>
        <taxon>Gunneridae</taxon>
        <taxon>Pentapetalae</taxon>
        <taxon>asterids</taxon>
        <taxon>lamiids</taxon>
        <taxon>Lamiales</taxon>
        <taxon>Orobanchaceae</taxon>
        <taxon>Pedicularideae</taxon>
        <taxon>Castillejinae</taxon>
        <taxon>Castilleja</taxon>
    </lineage>
</organism>
<evidence type="ECO:0000313" key="3">
    <source>
        <dbReference type="EMBL" id="KAL3619128.1"/>
    </source>
</evidence>
<feature type="coiled-coil region" evidence="1">
    <location>
        <begin position="109"/>
        <end position="157"/>
    </location>
</feature>
<protein>
    <submittedName>
        <fullName evidence="3">Uncharacterized protein</fullName>
    </submittedName>
</protein>
<feature type="region of interest" description="Disordered" evidence="2">
    <location>
        <begin position="1"/>
        <end position="26"/>
    </location>
</feature>
<gene>
    <name evidence="3" type="ORF">CASFOL_036698</name>
</gene>
<feature type="region of interest" description="Disordered" evidence="2">
    <location>
        <begin position="377"/>
        <end position="397"/>
    </location>
</feature>
<evidence type="ECO:0000313" key="4">
    <source>
        <dbReference type="Proteomes" id="UP001632038"/>
    </source>
</evidence>
<evidence type="ECO:0000256" key="1">
    <source>
        <dbReference type="SAM" id="Coils"/>
    </source>
</evidence>
<dbReference type="PANTHER" id="PTHR47747:SF3">
    <property type="entry name" value="OS03G0853600 PROTEIN"/>
    <property type="match status" value="1"/>
</dbReference>
<dbReference type="PANTHER" id="PTHR47747">
    <property type="entry name" value="RIBONUCLEASE P PROTEIN SUBUNIT P38-LIKE PROTEIN"/>
    <property type="match status" value="1"/>
</dbReference>
<accession>A0ABD3BPI4</accession>